<feature type="compositionally biased region" description="Pro residues" evidence="1">
    <location>
        <begin position="422"/>
        <end position="433"/>
    </location>
</feature>
<feature type="compositionally biased region" description="Low complexity" evidence="1">
    <location>
        <begin position="732"/>
        <end position="744"/>
    </location>
</feature>
<name>A0A9P7FYZ1_9AGAR</name>
<evidence type="ECO:0000313" key="3">
    <source>
        <dbReference type="Proteomes" id="UP000717328"/>
    </source>
</evidence>
<accession>A0A9P7FYZ1</accession>
<protein>
    <submittedName>
        <fullName evidence="2">Uncharacterized protein</fullName>
    </submittedName>
</protein>
<reference evidence="2" key="1">
    <citation type="submission" date="2021-02" db="EMBL/GenBank/DDBJ databases">
        <authorList>
            <person name="Nieuwenhuis M."/>
            <person name="Van De Peppel L.J.J."/>
        </authorList>
    </citation>
    <scope>NUCLEOTIDE SEQUENCE</scope>
    <source>
        <strain evidence="2">D49</strain>
    </source>
</reference>
<feature type="region of interest" description="Disordered" evidence="1">
    <location>
        <begin position="417"/>
        <end position="436"/>
    </location>
</feature>
<proteinExistence type="predicted"/>
<sequence>MASPGTTPVKGRWRQMARRASTLLPTAISRPTTPAASVRDPDATSLKGSANDSSTSLPLASPPLPALSPAAPAFSQPSPIAESPAREYAALQEAVLSAQPSPLVQSQVVAPEETRAPGPSKLIDSSAVGPGGYTDGYETLPQPTVAKPAPQVEPTPEPTTAPNVADSSAVGPGGFSGDLDELPKPVVIANDPVSPQSEIASPTGYIPPPLIDSSAVGPGGFSDGVDDLPQGEVLVDPFQPQQGRAPVYDEPTALPAPVAAEPVVVAPAAPQPVAVAPAPPQPVVSRAAPETATPLPQRSDAFFESPVNDEPLELEEENPVAPTRSVDVFGPVAAPTAPTAPTASITASPQPQAMRQLVQPETRAIPTQVAAVVVPQPEFERAPIIPVQMPTPRRPPSDLPTFVPAPAEPAMDMPVPQHQTPAPAPQVLPPASPPSQSAYPVPLPIFDFRSEQEAWGGVAPKAPEQQQSRGMNGGAVEMSRSSSIRMPLINPFDDPVAPRITVTQPEGVPMPYPQHQEPIGPTEQIVMPLPPAHEVIPSRSPQTFPYAQGYLPADNEFVLSSYHLVLHSKLPHSETRPLLSGSAPKNVSYLQPSNASNFMNVSQNGMPSSVAWPVQETTYGPRLHDLGWIEYRLPDGTVYYVHPTCRVAADLDLRNDTTLDIVTAQLAHQKDVPAGMELWLRQDVSATSDRRPGLHIVRFWINHKQRMVSLDQSAANGSAGRNPKAAAEDQTETTASTKKAALAAPGPCSSSVPAPA</sequence>
<feature type="compositionally biased region" description="Polar residues" evidence="1">
    <location>
        <begin position="99"/>
        <end position="108"/>
    </location>
</feature>
<dbReference type="OrthoDB" id="3245306at2759"/>
<feature type="region of interest" description="Disordered" evidence="1">
    <location>
        <begin position="273"/>
        <end position="319"/>
    </location>
</feature>
<feature type="region of interest" description="Disordered" evidence="1">
    <location>
        <begin position="713"/>
        <end position="756"/>
    </location>
</feature>
<evidence type="ECO:0000256" key="1">
    <source>
        <dbReference type="SAM" id="MobiDB-lite"/>
    </source>
</evidence>
<keyword evidence="3" id="KW-1185">Reference proteome</keyword>
<dbReference type="EMBL" id="JABCKI010005802">
    <property type="protein sequence ID" value="KAG5637810.1"/>
    <property type="molecule type" value="Genomic_DNA"/>
</dbReference>
<feature type="region of interest" description="Disordered" evidence="1">
    <location>
        <begin position="99"/>
        <end position="232"/>
    </location>
</feature>
<dbReference type="Proteomes" id="UP000717328">
    <property type="component" value="Unassembled WGS sequence"/>
</dbReference>
<dbReference type="AlphaFoldDB" id="A0A9P7FYZ1"/>
<feature type="region of interest" description="Disordered" evidence="1">
    <location>
        <begin position="1"/>
        <end position="87"/>
    </location>
</feature>
<organism evidence="2 3">
    <name type="scientific">Sphagnurus paluster</name>
    <dbReference type="NCBI Taxonomy" id="117069"/>
    <lineage>
        <taxon>Eukaryota</taxon>
        <taxon>Fungi</taxon>
        <taxon>Dikarya</taxon>
        <taxon>Basidiomycota</taxon>
        <taxon>Agaricomycotina</taxon>
        <taxon>Agaricomycetes</taxon>
        <taxon>Agaricomycetidae</taxon>
        <taxon>Agaricales</taxon>
        <taxon>Tricholomatineae</taxon>
        <taxon>Lyophyllaceae</taxon>
        <taxon>Sphagnurus</taxon>
    </lineage>
</organism>
<gene>
    <name evidence="2" type="ORF">H0H81_003142</name>
</gene>
<comment type="caution">
    <text evidence="2">The sequence shown here is derived from an EMBL/GenBank/DDBJ whole genome shotgun (WGS) entry which is preliminary data.</text>
</comment>
<evidence type="ECO:0000313" key="2">
    <source>
        <dbReference type="EMBL" id="KAG5637810.1"/>
    </source>
</evidence>
<feature type="compositionally biased region" description="Low complexity" evidence="1">
    <location>
        <begin position="67"/>
        <end position="79"/>
    </location>
</feature>
<reference evidence="2" key="2">
    <citation type="submission" date="2021-10" db="EMBL/GenBank/DDBJ databases">
        <title>Phylogenomics reveals ancestral predisposition of the termite-cultivated fungus Termitomyces towards a domesticated lifestyle.</title>
        <authorList>
            <person name="Auxier B."/>
            <person name="Grum-Grzhimaylo A."/>
            <person name="Cardenas M.E."/>
            <person name="Lodge J.D."/>
            <person name="Laessoe T."/>
            <person name="Pedersen O."/>
            <person name="Smith M.E."/>
            <person name="Kuyper T.W."/>
            <person name="Franco-Molano E.A."/>
            <person name="Baroni T.J."/>
            <person name="Aanen D.K."/>
        </authorList>
    </citation>
    <scope>NUCLEOTIDE SEQUENCE</scope>
    <source>
        <strain evidence="2">D49</strain>
    </source>
</reference>